<evidence type="ECO:0000313" key="6">
    <source>
        <dbReference type="Proteomes" id="UP000023541"/>
    </source>
</evidence>
<dbReference type="EMBL" id="AQRA01000001">
    <property type="protein sequence ID" value="EZH75405.1"/>
    <property type="molecule type" value="Genomic_DNA"/>
</dbReference>
<dbReference type="PROSITE" id="PS00041">
    <property type="entry name" value="HTH_ARAC_FAMILY_1"/>
    <property type="match status" value="1"/>
</dbReference>
<dbReference type="SMART" id="SM00871">
    <property type="entry name" value="AraC_E_bind"/>
    <property type="match status" value="1"/>
</dbReference>
<accession>A0A023BZI0</accession>
<dbReference type="SUPFAM" id="SSF46689">
    <property type="entry name" value="Homeodomain-like"/>
    <property type="match status" value="2"/>
</dbReference>
<dbReference type="PANTHER" id="PTHR47504">
    <property type="entry name" value="RIGHT ORIGIN-BINDING PROTEIN"/>
    <property type="match status" value="1"/>
</dbReference>
<keyword evidence="2" id="KW-0238">DNA-binding</keyword>
<dbReference type="Pfam" id="PF12833">
    <property type="entry name" value="HTH_18"/>
    <property type="match status" value="1"/>
</dbReference>
<dbReference type="InterPro" id="IPR018062">
    <property type="entry name" value="HTH_AraC-typ_CS"/>
</dbReference>
<evidence type="ECO:0000256" key="2">
    <source>
        <dbReference type="ARBA" id="ARBA00023125"/>
    </source>
</evidence>
<dbReference type="InterPro" id="IPR009057">
    <property type="entry name" value="Homeodomain-like_sf"/>
</dbReference>
<dbReference type="Proteomes" id="UP000023541">
    <property type="component" value="Unassembled WGS sequence"/>
</dbReference>
<dbReference type="RefSeq" id="WP_165583306.1">
    <property type="nucleotide sequence ID" value="NZ_AQRA01000001.1"/>
</dbReference>
<feature type="domain" description="HTH araC/xylS-type" evidence="4">
    <location>
        <begin position="14"/>
        <end position="112"/>
    </location>
</feature>
<name>A0A023BZI0_9FLAO</name>
<protein>
    <recommendedName>
        <fullName evidence="4">HTH araC/xylS-type domain-containing protein</fullName>
    </recommendedName>
</protein>
<dbReference type="InterPro" id="IPR018060">
    <property type="entry name" value="HTH_AraC"/>
</dbReference>
<keyword evidence="1" id="KW-0805">Transcription regulation</keyword>
<dbReference type="eggNOG" id="COG3708">
    <property type="taxonomic scope" value="Bacteria"/>
</dbReference>
<dbReference type="Gene3D" id="1.10.10.60">
    <property type="entry name" value="Homeodomain-like"/>
    <property type="match status" value="2"/>
</dbReference>
<dbReference type="AlphaFoldDB" id="A0A023BZI0"/>
<dbReference type="GO" id="GO:0003700">
    <property type="term" value="F:DNA-binding transcription factor activity"/>
    <property type="evidence" value="ECO:0007669"/>
    <property type="project" value="InterPro"/>
</dbReference>
<dbReference type="GO" id="GO:0043565">
    <property type="term" value="F:sequence-specific DNA binding"/>
    <property type="evidence" value="ECO:0007669"/>
    <property type="project" value="InterPro"/>
</dbReference>
<dbReference type="SMART" id="SM00342">
    <property type="entry name" value="HTH_ARAC"/>
    <property type="match status" value="1"/>
</dbReference>
<dbReference type="Pfam" id="PF06445">
    <property type="entry name" value="GyrI-like"/>
    <property type="match status" value="1"/>
</dbReference>
<organism evidence="5 6">
    <name type="scientific">Aquimarina atlantica</name>
    <dbReference type="NCBI Taxonomy" id="1317122"/>
    <lineage>
        <taxon>Bacteria</taxon>
        <taxon>Pseudomonadati</taxon>
        <taxon>Bacteroidota</taxon>
        <taxon>Flavobacteriia</taxon>
        <taxon>Flavobacteriales</taxon>
        <taxon>Flavobacteriaceae</taxon>
        <taxon>Aquimarina</taxon>
    </lineage>
</organism>
<dbReference type="PROSITE" id="PS01124">
    <property type="entry name" value="HTH_ARAC_FAMILY_2"/>
    <property type="match status" value="1"/>
</dbReference>
<dbReference type="Gene3D" id="3.20.80.10">
    <property type="entry name" value="Regulatory factor, effector binding domain"/>
    <property type="match status" value="1"/>
</dbReference>
<dbReference type="STRING" id="1317122.ATO12_01100"/>
<dbReference type="PANTHER" id="PTHR47504:SF5">
    <property type="entry name" value="RIGHT ORIGIN-BINDING PROTEIN"/>
    <property type="match status" value="1"/>
</dbReference>
<dbReference type="SUPFAM" id="SSF55136">
    <property type="entry name" value="Probable bacterial effector-binding domain"/>
    <property type="match status" value="1"/>
</dbReference>
<keyword evidence="6" id="KW-1185">Reference proteome</keyword>
<evidence type="ECO:0000313" key="5">
    <source>
        <dbReference type="EMBL" id="EZH75405.1"/>
    </source>
</evidence>
<proteinExistence type="predicted"/>
<gene>
    <name evidence="5" type="ORF">ATO12_01100</name>
</gene>
<reference evidence="5 6" key="1">
    <citation type="submission" date="2014-04" db="EMBL/GenBank/DDBJ databases">
        <title>Aquimarina sp. 22II-S11-z7 Genome Sequencing.</title>
        <authorList>
            <person name="Lai Q."/>
        </authorList>
    </citation>
    <scope>NUCLEOTIDE SEQUENCE [LARGE SCALE GENOMIC DNA]</scope>
    <source>
        <strain evidence="5 6">22II-S11-z7</strain>
    </source>
</reference>
<dbReference type="InterPro" id="IPR050959">
    <property type="entry name" value="MarA-like"/>
</dbReference>
<sequence length="297" mass="34711">MSENIKDSYQHRISKAITFIEDNLKNVLTLDRIAQEACYSKYHFIRLFAAVTGETVVNYVRKRRVSESAHELILTQQPIVAIAERYQFDSQQAYTRAFQSVFKTSPGKYRKKGHRFVAFERYTLSPTDINTLQNDFVSMEPKIITITDRKLIGMRIKTSLANDTTSQMWQQFMPRRFEIKNNKNTGYYSVQTFDEDITFDTFTEDVVFEKWAAVEVTDFDHIPEGMSSYILPGGKYAIFIHKGPVDTFNKTMDYIHGKWLPNSGYELDKRNHFAIMGDKYHGPHHPKSEEEIWVPIQ</sequence>
<comment type="caution">
    <text evidence="5">The sequence shown here is derived from an EMBL/GenBank/DDBJ whole genome shotgun (WGS) entry which is preliminary data.</text>
</comment>
<dbReference type="eggNOG" id="COG2207">
    <property type="taxonomic scope" value="Bacteria"/>
</dbReference>
<evidence type="ECO:0000256" key="1">
    <source>
        <dbReference type="ARBA" id="ARBA00023015"/>
    </source>
</evidence>
<evidence type="ECO:0000259" key="4">
    <source>
        <dbReference type="PROSITE" id="PS01124"/>
    </source>
</evidence>
<dbReference type="InterPro" id="IPR011256">
    <property type="entry name" value="Reg_factor_effector_dom_sf"/>
</dbReference>
<dbReference type="InterPro" id="IPR010499">
    <property type="entry name" value="AraC_E-bd"/>
</dbReference>
<keyword evidence="3" id="KW-0804">Transcription</keyword>
<evidence type="ECO:0000256" key="3">
    <source>
        <dbReference type="ARBA" id="ARBA00023163"/>
    </source>
</evidence>
<dbReference type="InterPro" id="IPR029442">
    <property type="entry name" value="GyrI-like"/>
</dbReference>